<dbReference type="SUPFAM" id="SSF54928">
    <property type="entry name" value="RNA-binding domain, RBD"/>
    <property type="match status" value="1"/>
</dbReference>
<dbReference type="CDD" id="cd00590">
    <property type="entry name" value="RRM_SF"/>
    <property type="match status" value="1"/>
</dbReference>
<dbReference type="Proteomes" id="UP000807353">
    <property type="component" value="Unassembled WGS sequence"/>
</dbReference>
<dbReference type="GO" id="GO:0005634">
    <property type="term" value="C:nucleus"/>
    <property type="evidence" value="ECO:0007669"/>
    <property type="project" value="TreeGrafter"/>
</dbReference>
<dbReference type="Pfam" id="PF00076">
    <property type="entry name" value="RRM_1"/>
    <property type="match status" value="1"/>
</dbReference>
<feature type="compositionally biased region" description="Polar residues" evidence="3">
    <location>
        <begin position="11"/>
        <end position="35"/>
    </location>
</feature>
<name>A0A9P6CDC8_9AGAR</name>
<feature type="region of interest" description="Disordered" evidence="3">
    <location>
        <begin position="240"/>
        <end position="287"/>
    </location>
</feature>
<dbReference type="PANTHER" id="PTHR19965">
    <property type="entry name" value="RNA AND EXPORT FACTOR BINDING PROTEIN"/>
    <property type="match status" value="1"/>
</dbReference>
<gene>
    <name evidence="5" type="ORF">BDZ94DRAFT_1241156</name>
</gene>
<evidence type="ECO:0000256" key="2">
    <source>
        <dbReference type="PROSITE-ProRule" id="PRU00176"/>
    </source>
</evidence>
<dbReference type="AlphaFoldDB" id="A0A9P6CDC8"/>
<dbReference type="EMBL" id="MU150395">
    <property type="protein sequence ID" value="KAF9456939.1"/>
    <property type="molecule type" value="Genomic_DNA"/>
</dbReference>
<dbReference type="GO" id="GO:0006406">
    <property type="term" value="P:mRNA export from nucleus"/>
    <property type="evidence" value="ECO:0007669"/>
    <property type="project" value="TreeGrafter"/>
</dbReference>
<feature type="region of interest" description="Disordered" evidence="3">
    <location>
        <begin position="1"/>
        <end position="52"/>
    </location>
</feature>
<proteinExistence type="predicted"/>
<dbReference type="PROSITE" id="PS50102">
    <property type="entry name" value="RRM"/>
    <property type="match status" value="1"/>
</dbReference>
<dbReference type="InterPro" id="IPR012677">
    <property type="entry name" value="Nucleotide-bd_a/b_plait_sf"/>
</dbReference>
<dbReference type="InterPro" id="IPR051229">
    <property type="entry name" value="ALYREF_mRNA_export"/>
</dbReference>
<evidence type="ECO:0000313" key="5">
    <source>
        <dbReference type="EMBL" id="KAF9456939.1"/>
    </source>
</evidence>
<reference evidence="5" key="1">
    <citation type="submission" date="2020-11" db="EMBL/GenBank/DDBJ databases">
        <authorList>
            <consortium name="DOE Joint Genome Institute"/>
            <person name="Ahrendt S."/>
            <person name="Riley R."/>
            <person name="Andreopoulos W."/>
            <person name="Labutti K."/>
            <person name="Pangilinan J."/>
            <person name="Ruiz-Duenas F.J."/>
            <person name="Barrasa J.M."/>
            <person name="Sanchez-Garcia M."/>
            <person name="Camarero S."/>
            <person name="Miyauchi S."/>
            <person name="Serrano A."/>
            <person name="Linde D."/>
            <person name="Babiker R."/>
            <person name="Drula E."/>
            <person name="Ayuso-Fernandez I."/>
            <person name="Pacheco R."/>
            <person name="Padilla G."/>
            <person name="Ferreira P."/>
            <person name="Barriuso J."/>
            <person name="Kellner H."/>
            <person name="Castanera R."/>
            <person name="Alfaro M."/>
            <person name="Ramirez L."/>
            <person name="Pisabarro A.G."/>
            <person name="Kuo A."/>
            <person name="Tritt A."/>
            <person name="Lipzen A."/>
            <person name="He G."/>
            <person name="Yan M."/>
            <person name="Ng V."/>
            <person name="Cullen D."/>
            <person name="Martin F."/>
            <person name="Rosso M.-N."/>
            <person name="Henrissat B."/>
            <person name="Hibbett D."/>
            <person name="Martinez A.T."/>
            <person name="Grigoriev I.V."/>
        </authorList>
    </citation>
    <scope>NUCLEOTIDE SEQUENCE</scope>
    <source>
        <strain evidence="5">CBS 247.69</strain>
    </source>
</reference>
<protein>
    <recommendedName>
        <fullName evidence="4">RRM domain-containing protein</fullName>
    </recommendedName>
</protein>
<dbReference type="Gene3D" id="3.30.70.330">
    <property type="match status" value="1"/>
</dbReference>
<feature type="domain" description="RRM" evidence="4">
    <location>
        <begin position="107"/>
        <end position="181"/>
    </location>
</feature>
<evidence type="ECO:0000256" key="1">
    <source>
        <dbReference type="ARBA" id="ARBA00022884"/>
    </source>
</evidence>
<comment type="caution">
    <text evidence="5">The sequence shown here is derived from an EMBL/GenBank/DDBJ whole genome shotgun (WGS) entry which is preliminary data.</text>
</comment>
<organism evidence="5 6">
    <name type="scientific">Collybia nuda</name>
    <dbReference type="NCBI Taxonomy" id="64659"/>
    <lineage>
        <taxon>Eukaryota</taxon>
        <taxon>Fungi</taxon>
        <taxon>Dikarya</taxon>
        <taxon>Basidiomycota</taxon>
        <taxon>Agaricomycotina</taxon>
        <taxon>Agaricomycetes</taxon>
        <taxon>Agaricomycetidae</taxon>
        <taxon>Agaricales</taxon>
        <taxon>Tricholomatineae</taxon>
        <taxon>Clitocybaceae</taxon>
        <taxon>Collybia</taxon>
    </lineage>
</organism>
<evidence type="ECO:0000259" key="4">
    <source>
        <dbReference type="PROSITE" id="PS50102"/>
    </source>
</evidence>
<evidence type="ECO:0000256" key="3">
    <source>
        <dbReference type="SAM" id="MobiDB-lite"/>
    </source>
</evidence>
<dbReference type="GO" id="GO:0003729">
    <property type="term" value="F:mRNA binding"/>
    <property type="evidence" value="ECO:0007669"/>
    <property type="project" value="TreeGrafter"/>
</dbReference>
<dbReference type="InterPro" id="IPR035979">
    <property type="entry name" value="RBD_domain_sf"/>
</dbReference>
<keyword evidence="1 2" id="KW-0694">RNA-binding</keyword>
<feature type="compositionally biased region" description="Basic residues" evidence="3">
    <location>
        <begin position="268"/>
        <end position="277"/>
    </location>
</feature>
<dbReference type="OrthoDB" id="6159137at2759"/>
<sequence length="287" mass="30213">MTSLLERMSIPGNSSAGPIRSKTNQSSSARSTGPYNRTPRIPKGDVDSPWTHDLYESGSLSARITDKPTAPRVNFTTITQKAFRDATASVNPGQLSIKGASAASQGNVVEVSGLVDGTTAEDVAAIFKRCGEITNFKSLSHDSDVRIRLAFKSPTSASAAVQKFNNQPADGKVLSVRVVGSATAGITLGGRLGGTDGLGLVREEGSVDVLIDIDNDNRSKMRSDSLIHADPRAQILLAPPGANPADYIQTPEVIRTGNPRRGPIGRGRGGRRGRRGGHGGEARMETD</sequence>
<dbReference type="PANTHER" id="PTHR19965:SF35">
    <property type="entry name" value="RNA ANNEALING PROTEIN YRA1"/>
    <property type="match status" value="1"/>
</dbReference>
<feature type="compositionally biased region" description="Basic and acidic residues" evidence="3">
    <location>
        <begin position="278"/>
        <end position="287"/>
    </location>
</feature>
<keyword evidence="6" id="KW-1185">Reference proteome</keyword>
<evidence type="ECO:0000313" key="6">
    <source>
        <dbReference type="Proteomes" id="UP000807353"/>
    </source>
</evidence>
<dbReference type="InterPro" id="IPR000504">
    <property type="entry name" value="RRM_dom"/>
</dbReference>
<dbReference type="SMART" id="SM00360">
    <property type="entry name" value="RRM"/>
    <property type="match status" value="1"/>
</dbReference>
<accession>A0A9P6CDC8</accession>